<dbReference type="Proteomes" id="UP001189624">
    <property type="component" value="Chromosome 3"/>
</dbReference>
<dbReference type="PANTHER" id="PTHR31080:SF112">
    <property type="entry name" value="PLANT INVERTASE_PECTIN METHYLESTERASE INHIBITOR"/>
    <property type="match status" value="1"/>
</dbReference>
<feature type="signal peptide" evidence="7">
    <location>
        <begin position="1"/>
        <end position="26"/>
    </location>
</feature>
<dbReference type="SUPFAM" id="SSF101148">
    <property type="entry name" value="Plant invertase/pectin methylesterase inhibitor"/>
    <property type="match status" value="1"/>
</dbReference>
<gene>
    <name evidence="9" type="ORF">AYBTSS11_LOCUS9774</name>
</gene>
<keyword evidence="3" id="KW-0964">Secreted</keyword>
<dbReference type="AlphaFoldDB" id="A0AA86VIX7"/>
<comment type="subcellular location">
    <subcellularLocation>
        <location evidence="1">Secreted</location>
        <location evidence="1">Extracellular space</location>
        <location evidence="1">Apoplast</location>
    </subcellularLocation>
</comment>
<evidence type="ECO:0000259" key="8">
    <source>
        <dbReference type="SMART" id="SM00856"/>
    </source>
</evidence>
<dbReference type="SMART" id="SM00856">
    <property type="entry name" value="PMEI"/>
    <property type="match status" value="1"/>
</dbReference>
<dbReference type="Pfam" id="PF04043">
    <property type="entry name" value="PMEI"/>
    <property type="match status" value="1"/>
</dbReference>
<dbReference type="PANTHER" id="PTHR31080">
    <property type="entry name" value="PECTINESTERASE INHIBITOR-LIKE"/>
    <property type="match status" value="1"/>
</dbReference>
<accession>A0AA86VIX7</accession>
<dbReference type="GO" id="GO:0004857">
    <property type="term" value="F:enzyme inhibitor activity"/>
    <property type="evidence" value="ECO:0007669"/>
    <property type="project" value="InterPro"/>
</dbReference>
<evidence type="ECO:0000256" key="2">
    <source>
        <dbReference type="ARBA" id="ARBA00022523"/>
    </source>
</evidence>
<dbReference type="FunFam" id="1.20.140.40:FF:000006">
    <property type="entry name" value="Pectinesterase inhibitor 3"/>
    <property type="match status" value="1"/>
</dbReference>
<name>A0AA86VIX7_9FABA</name>
<dbReference type="InterPro" id="IPR006501">
    <property type="entry name" value="Pectinesterase_inhib_dom"/>
</dbReference>
<dbReference type="GO" id="GO:0048046">
    <property type="term" value="C:apoplast"/>
    <property type="evidence" value="ECO:0007669"/>
    <property type="project" value="UniProtKB-SubCell"/>
</dbReference>
<evidence type="ECO:0000313" key="9">
    <source>
        <dbReference type="EMBL" id="CAJ1940560.1"/>
    </source>
</evidence>
<organism evidence="9 10">
    <name type="scientific">Sphenostylis stenocarpa</name>
    <dbReference type="NCBI Taxonomy" id="92480"/>
    <lineage>
        <taxon>Eukaryota</taxon>
        <taxon>Viridiplantae</taxon>
        <taxon>Streptophyta</taxon>
        <taxon>Embryophyta</taxon>
        <taxon>Tracheophyta</taxon>
        <taxon>Spermatophyta</taxon>
        <taxon>Magnoliopsida</taxon>
        <taxon>eudicotyledons</taxon>
        <taxon>Gunneridae</taxon>
        <taxon>Pentapetalae</taxon>
        <taxon>rosids</taxon>
        <taxon>fabids</taxon>
        <taxon>Fabales</taxon>
        <taxon>Fabaceae</taxon>
        <taxon>Papilionoideae</taxon>
        <taxon>50 kb inversion clade</taxon>
        <taxon>NPAAA clade</taxon>
        <taxon>indigoferoid/millettioid clade</taxon>
        <taxon>Phaseoleae</taxon>
        <taxon>Sphenostylis</taxon>
    </lineage>
</organism>
<dbReference type="InterPro" id="IPR051955">
    <property type="entry name" value="PME_Inhibitor"/>
</dbReference>
<dbReference type="CDD" id="cd15798">
    <property type="entry name" value="PMEI-like_3"/>
    <property type="match status" value="1"/>
</dbReference>
<feature type="chain" id="PRO_5041708844" description="Pectinesterase inhibitor domain-containing protein" evidence="7">
    <location>
        <begin position="27"/>
        <end position="199"/>
    </location>
</feature>
<dbReference type="Gene3D" id="1.20.140.40">
    <property type="entry name" value="Invertase/pectin methylesterase inhibitor family protein"/>
    <property type="match status" value="1"/>
</dbReference>
<sequence length="199" mass="21382">MQTQPISTLAFMLVLLFLSPPRAAGARPSPDPLRSSCAQARYPALCVQTLSNFSNPAAKPLDLAQAAVKASLARTRALSAYLRTLKASSQGFDPRQQVAVSDCVQQIADSVSELSKTLNELQHLRDGAFQWQMSNAQTWTSAAITNGDTCISGFNTAGKIKLDLKRRVADVSMLTSNALYLINRLADSVTGKPRAKSGN</sequence>
<evidence type="ECO:0000256" key="5">
    <source>
        <dbReference type="ARBA" id="ARBA00023157"/>
    </source>
</evidence>
<evidence type="ECO:0000256" key="3">
    <source>
        <dbReference type="ARBA" id="ARBA00022525"/>
    </source>
</evidence>
<evidence type="ECO:0000256" key="7">
    <source>
        <dbReference type="SAM" id="SignalP"/>
    </source>
</evidence>
<dbReference type="NCBIfam" id="TIGR01614">
    <property type="entry name" value="PME_inhib"/>
    <property type="match status" value="1"/>
</dbReference>
<protein>
    <recommendedName>
        <fullName evidence="8">Pectinesterase inhibitor domain-containing protein</fullName>
    </recommendedName>
</protein>
<evidence type="ECO:0000313" key="10">
    <source>
        <dbReference type="Proteomes" id="UP001189624"/>
    </source>
</evidence>
<reference evidence="9" key="1">
    <citation type="submission" date="2023-10" db="EMBL/GenBank/DDBJ databases">
        <authorList>
            <person name="Domelevo Entfellner J.-B."/>
        </authorList>
    </citation>
    <scope>NUCLEOTIDE SEQUENCE</scope>
</reference>
<proteinExistence type="inferred from homology"/>
<dbReference type="InterPro" id="IPR035513">
    <property type="entry name" value="Invertase/methylesterase_inhib"/>
</dbReference>
<feature type="domain" description="Pectinesterase inhibitor" evidence="8">
    <location>
        <begin position="28"/>
        <end position="181"/>
    </location>
</feature>
<evidence type="ECO:0000256" key="4">
    <source>
        <dbReference type="ARBA" id="ARBA00022729"/>
    </source>
</evidence>
<evidence type="ECO:0000256" key="6">
    <source>
        <dbReference type="ARBA" id="ARBA00038471"/>
    </source>
</evidence>
<keyword evidence="10" id="KW-1185">Reference proteome</keyword>
<comment type="similarity">
    <text evidence="6">Belongs to the PMEI family.</text>
</comment>
<evidence type="ECO:0000256" key="1">
    <source>
        <dbReference type="ARBA" id="ARBA00004271"/>
    </source>
</evidence>
<keyword evidence="2" id="KW-0052">Apoplast</keyword>
<keyword evidence="5" id="KW-1015">Disulfide bond</keyword>
<dbReference type="EMBL" id="OY731400">
    <property type="protein sequence ID" value="CAJ1940560.1"/>
    <property type="molecule type" value="Genomic_DNA"/>
</dbReference>
<keyword evidence="4 7" id="KW-0732">Signal</keyword>
<dbReference type="Gramene" id="rna-AYBTSS11_LOCUS9774">
    <property type="protein sequence ID" value="CAJ1940560.1"/>
    <property type="gene ID" value="gene-AYBTSS11_LOCUS9774"/>
</dbReference>